<geneLocation type="mitochondrion" evidence="6"/>
<dbReference type="AlphaFoldDB" id="A0A0U1XYE0"/>
<dbReference type="RefSeq" id="YP_009115285.1">
    <property type="nucleotide sequence ID" value="NC_026126.1"/>
</dbReference>
<dbReference type="PROSITE" id="PS00525">
    <property type="entry name" value="RIBOSOMAL_L6_1"/>
    <property type="match status" value="1"/>
</dbReference>
<dbReference type="SUPFAM" id="SSF56053">
    <property type="entry name" value="Ribosomal protein L6"/>
    <property type="match status" value="1"/>
</dbReference>
<dbReference type="InterPro" id="IPR019906">
    <property type="entry name" value="Ribosomal_uL6_bac-type"/>
</dbReference>
<protein>
    <submittedName>
        <fullName evidence="6">Ribosomal protein L6</fullName>
    </submittedName>
</protein>
<dbReference type="Gene3D" id="3.90.930.12">
    <property type="entry name" value="Ribosomal protein L6, alpha-beta domain"/>
    <property type="match status" value="2"/>
</dbReference>
<dbReference type="PIRSF" id="PIRSF002162">
    <property type="entry name" value="Ribosomal_L6"/>
    <property type="match status" value="1"/>
</dbReference>
<keyword evidence="2 4" id="KW-0689">Ribosomal protein</keyword>
<dbReference type="InterPro" id="IPR000702">
    <property type="entry name" value="Ribosomal_uL6-like"/>
</dbReference>
<evidence type="ECO:0000256" key="4">
    <source>
        <dbReference type="RuleBase" id="RU003869"/>
    </source>
</evidence>
<dbReference type="GO" id="GO:0006412">
    <property type="term" value="P:translation"/>
    <property type="evidence" value="ECO:0007669"/>
    <property type="project" value="InterPro"/>
</dbReference>
<evidence type="ECO:0000256" key="3">
    <source>
        <dbReference type="ARBA" id="ARBA00023274"/>
    </source>
</evidence>
<keyword evidence="3 4" id="KW-0687">Ribonucleoprotein</keyword>
<dbReference type="Pfam" id="PF00347">
    <property type="entry name" value="Ribosomal_L6"/>
    <property type="match status" value="1"/>
</dbReference>
<dbReference type="PANTHER" id="PTHR11655:SF14">
    <property type="entry name" value="LARGE RIBOSOMAL SUBUNIT PROTEIN UL6M"/>
    <property type="match status" value="1"/>
</dbReference>
<dbReference type="InterPro" id="IPR002358">
    <property type="entry name" value="Ribosomal_uL6_CS"/>
</dbReference>
<dbReference type="GO" id="GO:0005762">
    <property type="term" value="C:mitochondrial large ribosomal subunit"/>
    <property type="evidence" value="ECO:0007669"/>
    <property type="project" value="TreeGrafter"/>
</dbReference>
<name>A0A0U1XYE0_BERFE</name>
<organism evidence="6">
    <name type="scientific">Berkeleya fennica</name>
    <name type="common">Tube-dwelling diatom</name>
    <dbReference type="NCBI Taxonomy" id="1577906"/>
    <lineage>
        <taxon>Eukaryota</taxon>
        <taxon>Sar</taxon>
        <taxon>Stramenopiles</taxon>
        <taxon>Ochrophyta</taxon>
        <taxon>Bacillariophyta</taxon>
        <taxon>Bacillariophyceae</taxon>
        <taxon>Bacillariophycidae</taxon>
        <taxon>Naviculales</taxon>
        <taxon>Berkeleyaceae</taxon>
        <taxon>Berkeleya</taxon>
    </lineage>
</organism>
<evidence type="ECO:0000256" key="2">
    <source>
        <dbReference type="ARBA" id="ARBA00022980"/>
    </source>
</evidence>
<dbReference type="GO" id="GO:0003735">
    <property type="term" value="F:structural constituent of ribosome"/>
    <property type="evidence" value="ECO:0007669"/>
    <property type="project" value="InterPro"/>
</dbReference>
<keyword evidence="6" id="KW-0496">Mitochondrion</keyword>
<evidence type="ECO:0000259" key="5">
    <source>
        <dbReference type="Pfam" id="PF00347"/>
    </source>
</evidence>
<dbReference type="GeneID" id="22834843"/>
<reference evidence="6" key="1">
    <citation type="journal article" date="2014" name="Mitochondrial DNA">
        <title>Repeat region absent in mitochondrial genome of tube-dwelling diatom Berkeleya fennica (Naviculales, Bacillariophyceae).</title>
        <authorList>
            <person name="An S.M."/>
            <person name="Noh J.H."/>
            <person name="Choi D.H."/>
            <person name="Lee J.H."/>
            <person name="Yang E.C."/>
        </authorList>
    </citation>
    <scope>NUCLEOTIDE SEQUENCE</scope>
</reference>
<dbReference type="InterPro" id="IPR020040">
    <property type="entry name" value="Ribosomal_uL6_a/b-dom"/>
</dbReference>
<evidence type="ECO:0000313" key="6">
    <source>
        <dbReference type="EMBL" id="AJA05806.1"/>
    </source>
</evidence>
<proteinExistence type="inferred from homology"/>
<dbReference type="InterPro" id="IPR036789">
    <property type="entry name" value="Ribosomal_uL6-like_a/b-dom_sf"/>
</dbReference>
<accession>A0A0U1XYE0</accession>
<dbReference type="EMBL" id="KM886611">
    <property type="protein sequence ID" value="AJA05806.1"/>
    <property type="molecule type" value="Genomic_DNA"/>
</dbReference>
<evidence type="ECO:0000256" key="1">
    <source>
        <dbReference type="ARBA" id="ARBA00009356"/>
    </source>
</evidence>
<comment type="similarity">
    <text evidence="1 4">Belongs to the universal ribosomal protein uL6 family.</text>
</comment>
<dbReference type="PRINTS" id="PR00059">
    <property type="entry name" value="RIBOSOMALL6"/>
</dbReference>
<dbReference type="PANTHER" id="PTHR11655">
    <property type="entry name" value="60S/50S RIBOSOMAL PROTEIN L6/L9"/>
    <property type="match status" value="1"/>
</dbReference>
<feature type="domain" description="Large ribosomal subunit protein uL6 alpha-beta" evidence="5">
    <location>
        <begin position="115"/>
        <end position="178"/>
    </location>
</feature>
<gene>
    <name evidence="6" type="primary">rpl6</name>
    <name evidence="6" type="ORF">Bfen.m30</name>
</gene>
<dbReference type="GO" id="GO:0019843">
    <property type="term" value="F:rRNA binding"/>
    <property type="evidence" value="ECO:0007669"/>
    <property type="project" value="InterPro"/>
</dbReference>
<sequence>MKNIPKKYTIKIPNDTIILCCNKKKIITVVGSLTKKSLKLKVKVFFENETNTIKVSSIPFSTLSSNERKKIKSIQGTTVSLIKQLIIETSAILHTKLKFVGVGYRAFHVENFAERLLLFKLGYSHPIYFKITEDLKIFSLKFTKLFIYGNSYQSITQTASLIRSYKKPEPYKGKGILYDNEKITLKEGKKV</sequence>